<evidence type="ECO:0000256" key="2">
    <source>
        <dbReference type="RuleBase" id="RU361185"/>
    </source>
</evidence>
<dbReference type="Pfam" id="PF21365">
    <property type="entry name" value="Glyco_hydro_31_3rd"/>
    <property type="match status" value="1"/>
</dbReference>
<evidence type="ECO:0000256" key="1">
    <source>
        <dbReference type="ARBA" id="ARBA00007806"/>
    </source>
</evidence>
<evidence type="ECO:0000313" key="9">
    <source>
        <dbReference type="Proteomes" id="UP000698924"/>
    </source>
</evidence>
<dbReference type="CDD" id="cd06591">
    <property type="entry name" value="GH31_xylosidase_XylS"/>
    <property type="match status" value="1"/>
</dbReference>
<feature type="domain" description="Glycoside hydrolase family 31 TIM barrel" evidence="4">
    <location>
        <begin position="242"/>
        <end position="599"/>
    </location>
</feature>
<keyword evidence="2" id="KW-0378">Hydrolase</keyword>
<feature type="domain" description="Glycoside hydrolase family 31 N-terminal" evidence="5">
    <location>
        <begin position="41"/>
        <end position="199"/>
    </location>
</feature>
<organism evidence="8 9">
    <name type="scientific">Caecibacteroides pullorum</name>
    <dbReference type="NCBI Taxonomy" id="2725562"/>
    <lineage>
        <taxon>Bacteria</taxon>
        <taxon>Pseudomonadati</taxon>
        <taxon>Bacteroidota</taxon>
        <taxon>Bacteroidia</taxon>
        <taxon>Bacteroidales</taxon>
        <taxon>Bacteroidaceae</taxon>
        <taxon>Caecibacteroides</taxon>
    </lineage>
</organism>
<evidence type="ECO:0000259" key="6">
    <source>
        <dbReference type="Pfam" id="PF17137"/>
    </source>
</evidence>
<dbReference type="Gene3D" id="2.60.40.1760">
    <property type="entry name" value="glycosyl hydrolase (family 31)"/>
    <property type="match status" value="1"/>
</dbReference>
<dbReference type="PANTHER" id="PTHR43863:SF2">
    <property type="entry name" value="MALTASE-GLUCOAMYLASE"/>
    <property type="match status" value="1"/>
</dbReference>
<accession>A0AA40ZRS8</accession>
<evidence type="ECO:0000313" key="8">
    <source>
        <dbReference type="EMBL" id="MBM6856768.1"/>
    </source>
</evidence>
<keyword evidence="2" id="KW-0326">Glycosidase</keyword>
<dbReference type="Pfam" id="PF01055">
    <property type="entry name" value="Glyco_hydro_31_2nd"/>
    <property type="match status" value="1"/>
</dbReference>
<dbReference type="SUPFAM" id="SSF51011">
    <property type="entry name" value="Glycosyl hydrolase domain"/>
    <property type="match status" value="1"/>
</dbReference>
<dbReference type="InterPro" id="IPR011013">
    <property type="entry name" value="Gal_mutarotase_sf_dom"/>
</dbReference>
<evidence type="ECO:0000256" key="3">
    <source>
        <dbReference type="SAM" id="SignalP"/>
    </source>
</evidence>
<dbReference type="InterPro" id="IPR051816">
    <property type="entry name" value="Glycosyl_Hydrolase_31"/>
</dbReference>
<evidence type="ECO:0000259" key="4">
    <source>
        <dbReference type="Pfam" id="PF01055"/>
    </source>
</evidence>
<dbReference type="GO" id="GO:0030246">
    <property type="term" value="F:carbohydrate binding"/>
    <property type="evidence" value="ECO:0007669"/>
    <property type="project" value="InterPro"/>
</dbReference>
<dbReference type="SUPFAM" id="SSF74650">
    <property type="entry name" value="Galactose mutarotase-like"/>
    <property type="match status" value="1"/>
</dbReference>
<dbReference type="InterPro" id="IPR000322">
    <property type="entry name" value="Glyco_hydro_31_TIM"/>
</dbReference>
<dbReference type="InterPro" id="IPR048395">
    <property type="entry name" value="Glyco_hydro_31_C"/>
</dbReference>
<dbReference type="Pfam" id="PF17137">
    <property type="entry name" value="DUF5110"/>
    <property type="match status" value="1"/>
</dbReference>
<sequence>MKRKCMWVAALVAAASMQAQTLEKTTGGIKFSTAQPVLNGEVTFYSPSIVRVVKYPSAEMPSKKSYPVILTPGRVDITYRETGDEVVMQSACMSVTLNVRTGQVTYRDLKGNQLLAEKPYGTNFLPRKDVEKDSYTVSQTFMLHPDEVIYGLGQRQTGVMNHRNQQIELRNVNTNICIPYFTSEKGYGVYWDNPGLSQFNDTPYETSFSSQVGLCSDYYFLYRDGSMDGVISALRDLTGKATMFPLWTMGYWQCRERYKSPDELCNVLDKYRELGVPLDGIVQDWQYWGCDSNWNAMKFMNPSYINKVGDKDWMKYIPKGHNADDEAALSRKPRIKSPQEMVDYVHKNNAHLMISIWASFGPWTDQYKELKEMNALLPFETWPLNSGTTPYDPFNEKARDLYWRYLRPMYDMGMDAWWTDSTEPDHFNVKDSDFDLMTADGSFRSVHNAFPLMTNKGIYEHQREVSDDKRLFLMTRSSYLGQQHYGSFSWSGDVVSNWQTMRQQIPAGLNYMLCGIPFWTTDLAGFFGWEYNNDWTNVAYQELHVRWFQWGCFQPMMRNHCSSPMLNEIYLFGKEGDWAYDAQKRIIELRYRLLPYIYSTAGEVVHRDGVMMRPLVMDFASDRKAIRLDDEYLFGRSLLVCPVTEPLYTKKVEKNRGVALVPDVAKASLPFEVYLPEGSRWIDFWTNEMLEGGQDVQRECPISLIPVYVKAGSILPLGPDVQYATEKKWDNLDICVYPGADGEFVLYEDEFDNYNYEKGMFSTIRFTWDDARRVLTISDRNGEFPQMLKRRKFRITLMEPGKPSAEKVLGKADREVRYAGREIAVRF</sequence>
<proteinExistence type="inferred from homology"/>
<dbReference type="EMBL" id="JACJMO010000003">
    <property type="protein sequence ID" value="MBM6856768.1"/>
    <property type="molecule type" value="Genomic_DNA"/>
</dbReference>
<dbReference type="InterPro" id="IPR033403">
    <property type="entry name" value="DUF5110"/>
</dbReference>
<protein>
    <submittedName>
        <fullName evidence="8">DUF5110 domain-containing protein</fullName>
    </submittedName>
</protein>
<feature type="domain" description="DUF5110" evidence="6">
    <location>
        <begin position="732"/>
        <end position="798"/>
    </location>
</feature>
<dbReference type="CDD" id="cd14752">
    <property type="entry name" value="GH31_N"/>
    <property type="match status" value="1"/>
</dbReference>
<keyword evidence="9" id="KW-1185">Reference proteome</keyword>
<evidence type="ECO:0000259" key="7">
    <source>
        <dbReference type="Pfam" id="PF21365"/>
    </source>
</evidence>
<dbReference type="PANTHER" id="PTHR43863">
    <property type="entry name" value="HYDROLASE, PUTATIVE (AFU_ORTHOLOGUE AFUA_1G03140)-RELATED"/>
    <property type="match status" value="1"/>
</dbReference>
<reference evidence="8 9" key="1">
    <citation type="journal article" date="2021" name="Sci. Rep.">
        <title>The distribution of antibiotic resistance genes in chicken gut microbiota commensals.</title>
        <authorList>
            <person name="Juricova H."/>
            <person name="Matiasovicova J."/>
            <person name="Kubasova T."/>
            <person name="Cejkova D."/>
            <person name="Rychlik I."/>
        </authorList>
    </citation>
    <scope>NUCLEOTIDE SEQUENCE [LARGE SCALE GENOMIC DNA]</scope>
    <source>
        <strain evidence="8 9">An421</strain>
    </source>
</reference>
<dbReference type="Gene3D" id="2.60.40.1180">
    <property type="entry name" value="Golgi alpha-mannosidase II"/>
    <property type="match status" value="2"/>
</dbReference>
<dbReference type="Proteomes" id="UP000698924">
    <property type="component" value="Unassembled WGS sequence"/>
</dbReference>
<comment type="caution">
    <text evidence="8">The sequence shown here is derived from an EMBL/GenBank/DDBJ whole genome shotgun (WGS) entry which is preliminary data.</text>
</comment>
<dbReference type="InterPro" id="IPR013780">
    <property type="entry name" value="Glyco_hydro_b"/>
</dbReference>
<keyword evidence="3" id="KW-0732">Signal</keyword>
<dbReference type="InterPro" id="IPR017853">
    <property type="entry name" value="GH"/>
</dbReference>
<feature type="signal peptide" evidence="3">
    <location>
        <begin position="1"/>
        <end position="21"/>
    </location>
</feature>
<dbReference type="RefSeq" id="WP_204971195.1">
    <property type="nucleotide sequence ID" value="NZ_JAAZTS010000003.1"/>
</dbReference>
<dbReference type="GO" id="GO:0005975">
    <property type="term" value="P:carbohydrate metabolic process"/>
    <property type="evidence" value="ECO:0007669"/>
    <property type="project" value="InterPro"/>
</dbReference>
<feature type="chain" id="PRO_5041389251" evidence="3">
    <location>
        <begin position="22"/>
        <end position="827"/>
    </location>
</feature>
<dbReference type="AlphaFoldDB" id="A0AA40ZRS8"/>
<dbReference type="GO" id="GO:0004553">
    <property type="term" value="F:hydrolase activity, hydrolyzing O-glycosyl compounds"/>
    <property type="evidence" value="ECO:0007669"/>
    <property type="project" value="InterPro"/>
</dbReference>
<dbReference type="Pfam" id="PF13802">
    <property type="entry name" value="Gal_mutarotas_2"/>
    <property type="match status" value="1"/>
</dbReference>
<dbReference type="SUPFAM" id="SSF51445">
    <property type="entry name" value="(Trans)glycosidases"/>
    <property type="match status" value="1"/>
</dbReference>
<comment type="similarity">
    <text evidence="1 2">Belongs to the glycosyl hydrolase 31 family.</text>
</comment>
<feature type="domain" description="Glycosyl hydrolase family 31 C-terminal" evidence="7">
    <location>
        <begin position="611"/>
        <end position="715"/>
    </location>
</feature>
<dbReference type="Gene3D" id="3.20.20.80">
    <property type="entry name" value="Glycosidases"/>
    <property type="match status" value="1"/>
</dbReference>
<dbReference type="InterPro" id="IPR025887">
    <property type="entry name" value="Glyco_hydro_31_N_dom"/>
</dbReference>
<gene>
    <name evidence="8" type="ORF">H6D15_04005</name>
</gene>
<evidence type="ECO:0000259" key="5">
    <source>
        <dbReference type="Pfam" id="PF13802"/>
    </source>
</evidence>
<name>A0AA40ZRS8_9BACT</name>